<reference evidence="1" key="1">
    <citation type="journal article" date="2021" name="New Phytol.">
        <title>Evolutionary innovations through gain and loss of genes in the ectomycorrhizal Boletales.</title>
        <authorList>
            <person name="Wu G."/>
            <person name="Miyauchi S."/>
            <person name="Morin E."/>
            <person name="Kuo A."/>
            <person name="Drula E."/>
            <person name="Varga T."/>
            <person name="Kohler A."/>
            <person name="Feng B."/>
            <person name="Cao Y."/>
            <person name="Lipzen A."/>
            <person name="Daum C."/>
            <person name="Hundley H."/>
            <person name="Pangilinan J."/>
            <person name="Johnson J."/>
            <person name="Barry K."/>
            <person name="LaButti K."/>
            <person name="Ng V."/>
            <person name="Ahrendt S."/>
            <person name="Min B."/>
            <person name="Choi I.G."/>
            <person name="Park H."/>
            <person name="Plett J.M."/>
            <person name="Magnuson J."/>
            <person name="Spatafora J.W."/>
            <person name="Nagy L.G."/>
            <person name="Henrissat B."/>
            <person name="Grigoriev I.V."/>
            <person name="Yang Z.L."/>
            <person name="Xu J."/>
            <person name="Martin F.M."/>
        </authorList>
    </citation>
    <scope>NUCLEOTIDE SEQUENCE</scope>
    <source>
        <strain evidence="1">ATCC 28755</strain>
    </source>
</reference>
<dbReference type="EMBL" id="MU267725">
    <property type="protein sequence ID" value="KAH7910150.1"/>
    <property type="molecule type" value="Genomic_DNA"/>
</dbReference>
<dbReference type="Proteomes" id="UP000790377">
    <property type="component" value="Unassembled WGS sequence"/>
</dbReference>
<gene>
    <name evidence="1" type="ORF">BJ138DRAFT_140776</name>
</gene>
<accession>A0ACB8AAR2</accession>
<protein>
    <submittedName>
        <fullName evidence="1">FAD dependent oxidoreductase</fullName>
    </submittedName>
</protein>
<evidence type="ECO:0000313" key="2">
    <source>
        <dbReference type="Proteomes" id="UP000790377"/>
    </source>
</evidence>
<name>A0ACB8AAR2_9AGAM</name>
<proteinExistence type="predicted"/>
<evidence type="ECO:0000313" key="1">
    <source>
        <dbReference type="EMBL" id="KAH7910150.1"/>
    </source>
</evidence>
<keyword evidence="2" id="KW-1185">Reference proteome</keyword>
<comment type="caution">
    <text evidence="1">The sequence shown here is derived from an EMBL/GenBank/DDBJ whole genome shotgun (WGS) entry which is preliminary data.</text>
</comment>
<sequence>MGNTLSLLSLALHDFFATLNTYRTLKQRVLLSPGLPHPNPTQPFWTVPTSPIARYESALPEYADYVVIGSGITGTAFVRSLFRRMGDNGAGVKVLMLDARDACSGATGRNGGHITPPLHHDYATLLEKYGPDAAKALIRFRLAHLHAVRAAAAEVPRLLAASQWREVETVDVFYHRGEFEKAAGKLEKWKADMPDEAQGHRVWEGREAAAKFGIAEDVVGCISSNAGAMHPYRFVTGLLAHLLDKYPENFYLCTNTPCTSILPPTPSVPFYTAMTPSGIVRTPHVIHATNAWASHLLEPLRAKIVPFRGNMSAQRPGQGLSRLSPSPDSGASPSSNTPGYRSHIFYTSPIGYDYLTQLPGTEHAMTACGDGYEMMLGGGFEKDVEEGLANADDSACSEKIGVHLGGVLPRYFGAKNWGAEGCRGEDEDKRSGNDEEAQWNAGRVKALWSGILGISVDLLPWVGRIPPHISGRAEPPANSPVKSPPDSKIETKMATPVSTNSASSSSPSPKSESGLRVSMGSPPGEWIAAGYSGEGMVHAWLCGTALAGQVLGSAEHLRGQTAGAEADGGGGHLDRKADEEWDVIFPAGIMSVSEKRWKKAKVEGLLELFEH</sequence>
<organism evidence="1 2">
    <name type="scientific">Hygrophoropsis aurantiaca</name>
    <dbReference type="NCBI Taxonomy" id="72124"/>
    <lineage>
        <taxon>Eukaryota</taxon>
        <taxon>Fungi</taxon>
        <taxon>Dikarya</taxon>
        <taxon>Basidiomycota</taxon>
        <taxon>Agaricomycotina</taxon>
        <taxon>Agaricomycetes</taxon>
        <taxon>Agaricomycetidae</taxon>
        <taxon>Boletales</taxon>
        <taxon>Coniophorineae</taxon>
        <taxon>Hygrophoropsidaceae</taxon>
        <taxon>Hygrophoropsis</taxon>
    </lineage>
</organism>